<dbReference type="Proteomes" id="UP001339911">
    <property type="component" value="Unassembled WGS sequence"/>
</dbReference>
<evidence type="ECO:0000256" key="6">
    <source>
        <dbReference type="SAM" id="MobiDB-lite"/>
    </source>
</evidence>
<feature type="region of interest" description="Disordered" evidence="6">
    <location>
        <begin position="283"/>
        <end position="341"/>
    </location>
</feature>
<gene>
    <name evidence="9" type="ORF">V1634_08655</name>
</gene>
<evidence type="ECO:0000256" key="3">
    <source>
        <dbReference type="ARBA" id="ARBA00022692"/>
    </source>
</evidence>
<dbReference type="SUPFAM" id="SSF103481">
    <property type="entry name" value="Multidrug resistance efflux transporter EmrE"/>
    <property type="match status" value="2"/>
</dbReference>
<comment type="caution">
    <text evidence="9">The sequence shown here is derived from an EMBL/GenBank/DDBJ whole genome shotgun (WGS) entry which is preliminary data.</text>
</comment>
<evidence type="ECO:0000313" key="10">
    <source>
        <dbReference type="Proteomes" id="UP001339911"/>
    </source>
</evidence>
<protein>
    <submittedName>
        <fullName evidence="9">DMT family transporter</fullName>
    </submittedName>
</protein>
<evidence type="ECO:0000259" key="8">
    <source>
        <dbReference type="Pfam" id="PF00892"/>
    </source>
</evidence>
<feature type="transmembrane region" description="Helical" evidence="7">
    <location>
        <begin position="122"/>
        <end position="141"/>
    </location>
</feature>
<dbReference type="InterPro" id="IPR037185">
    <property type="entry name" value="EmrE-like"/>
</dbReference>
<feature type="transmembrane region" description="Helical" evidence="7">
    <location>
        <begin position="88"/>
        <end position="110"/>
    </location>
</feature>
<feature type="compositionally biased region" description="Low complexity" evidence="6">
    <location>
        <begin position="321"/>
        <end position="331"/>
    </location>
</feature>
<feature type="domain" description="EamA" evidence="8">
    <location>
        <begin position="151"/>
        <end position="279"/>
    </location>
</feature>
<reference evidence="9 10" key="1">
    <citation type="submission" date="2024-01" db="EMBL/GenBank/DDBJ databases">
        <title>Genome insights into Plantactinospora veratri sp. nov.</title>
        <authorList>
            <person name="Wang L."/>
        </authorList>
    </citation>
    <scope>NUCLEOTIDE SEQUENCE [LARGE SCALE GENOMIC DNA]</scope>
    <source>
        <strain evidence="9 10">NEAU-FHS4</strain>
    </source>
</reference>
<feature type="transmembrane region" description="Helical" evidence="7">
    <location>
        <begin position="7"/>
        <end position="27"/>
    </location>
</feature>
<proteinExistence type="inferred from homology"/>
<keyword evidence="5 7" id="KW-0472">Membrane</keyword>
<keyword evidence="4 7" id="KW-1133">Transmembrane helix</keyword>
<evidence type="ECO:0000256" key="7">
    <source>
        <dbReference type="SAM" id="Phobius"/>
    </source>
</evidence>
<feature type="transmembrane region" description="Helical" evidence="7">
    <location>
        <begin position="236"/>
        <end position="256"/>
    </location>
</feature>
<feature type="transmembrane region" description="Helical" evidence="7">
    <location>
        <begin position="33"/>
        <end position="53"/>
    </location>
</feature>
<evidence type="ECO:0000256" key="4">
    <source>
        <dbReference type="ARBA" id="ARBA00022989"/>
    </source>
</evidence>
<dbReference type="Gene3D" id="1.10.3730.20">
    <property type="match status" value="1"/>
</dbReference>
<evidence type="ECO:0000256" key="2">
    <source>
        <dbReference type="ARBA" id="ARBA00007362"/>
    </source>
</evidence>
<comment type="subcellular location">
    <subcellularLocation>
        <location evidence="1">Membrane</location>
        <topology evidence="1">Multi-pass membrane protein</topology>
    </subcellularLocation>
</comment>
<feature type="compositionally biased region" description="Low complexity" evidence="6">
    <location>
        <begin position="284"/>
        <end position="299"/>
    </location>
</feature>
<feature type="compositionally biased region" description="Pro residues" evidence="6">
    <location>
        <begin position="300"/>
        <end position="320"/>
    </location>
</feature>
<name>A0ABU7SAC3_9ACTN</name>
<feature type="compositionally biased region" description="Basic and acidic residues" evidence="6">
    <location>
        <begin position="332"/>
        <end position="341"/>
    </location>
</feature>
<keyword evidence="10" id="KW-1185">Reference proteome</keyword>
<organism evidence="9 10">
    <name type="scientific">Plantactinospora veratri</name>
    <dbReference type="NCBI Taxonomy" id="1436122"/>
    <lineage>
        <taxon>Bacteria</taxon>
        <taxon>Bacillati</taxon>
        <taxon>Actinomycetota</taxon>
        <taxon>Actinomycetes</taxon>
        <taxon>Micromonosporales</taxon>
        <taxon>Micromonosporaceae</taxon>
        <taxon>Plantactinospora</taxon>
    </lineage>
</organism>
<keyword evidence="3 7" id="KW-0812">Transmembrane</keyword>
<feature type="transmembrane region" description="Helical" evidence="7">
    <location>
        <begin position="262"/>
        <end position="279"/>
    </location>
</feature>
<dbReference type="PANTHER" id="PTHR32322:SF2">
    <property type="entry name" value="EAMA DOMAIN-CONTAINING PROTEIN"/>
    <property type="match status" value="1"/>
</dbReference>
<evidence type="ECO:0000313" key="9">
    <source>
        <dbReference type="EMBL" id="MEE6306892.1"/>
    </source>
</evidence>
<feature type="transmembrane region" description="Helical" evidence="7">
    <location>
        <begin position="65"/>
        <end position="82"/>
    </location>
</feature>
<dbReference type="PANTHER" id="PTHR32322">
    <property type="entry name" value="INNER MEMBRANE TRANSPORTER"/>
    <property type="match status" value="1"/>
</dbReference>
<feature type="transmembrane region" description="Helical" evidence="7">
    <location>
        <begin position="172"/>
        <end position="194"/>
    </location>
</feature>
<dbReference type="InterPro" id="IPR000620">
    <property type="entry name" value="EamA_dom"/>
</dbReference>
<evidence type="ECO:0000256" key="1">
    <source>
        <dbReference type="ARBA" id="ARBA00004141"/>
    </source>
</evidence>
<dbReference type="InterPro" id="IPR050638">
    <property type="entry name" value="AA-Vitamin_Transporters"/>
</dbReference>
<feature type="transmembrane region" description="Helical" evidence="7">
    <location>
        <begin position="206"/>
        <end position="229"/>
    </location>
</feature>
<feature type="transmembrane region" description="Helical" evidence="7">
    <location>
        <begin position="147"/>
        <end position="165"/>
    </location>
</feature>
<dbReference type="Pfam" id="PF00892">
    <property type="entry name" value="EamA"/>
    <property type="match status" value="2"/>
</dbReference>
<dbReference type="EMBL" id="JAZGQL010000005">
    <property type="protein sequence ID" value="MEE6306892.1"/>
    <property type="molecule type" value="Genomic_DNA"/>
</dbReference>
<accession>A0ABU7SAC3</accession>
<sequence length="341" mass="34840">MTRRGWLLFALMGVIWGIPYLLIKVAVEGGIPVPVLVFVRTAVGAAVLLPLAVRGARGLHRHWRPLAAFATLEIIVPWWLLTDAERQISSSMTGLLIAASPIVAVLAGRLAGDVERLGGRRWAGLGVGLAGVAVLAAPGLRGGDVRSIVEVLLAALCYGIAPLILARRLADVPVLPLSAVCLGGAALVYAPPAVLSWPATLPTGRVLAALAGLALVCTAAAFVIFAALIREVGVSRALVFTYVNPAVAVVAGVLLLDEPLTVPVVAAFTLILGGSVLATRRDATAPTSAPDAAPDAARPTPTPAAPTPPTPAAAPEPPRPAAATTATATATRTDRSTLPDR</sequence>
<feature type="domain" description="EamA" evidence="8">
    <location>
        <begin position="5"/>
        <end position="135"/>
    </location>
</feature>
<evidence type="ECO:0000256" key="5">
    <source>
        <dbReference type="ARBA" id="ARBA00023136"/>
    </source>
</evidence>
<comment type="similarity">
    <text evidence="2">Belongs to the EamA transporter family.</text>
</comment>
<dbReference type="RefSeq" id="WP_331207211.1">
    <property type="nucleotide sequence ID" value="NZ_JAZGQL010000005.1"/>
</dbReference>